<dbReference type="AlphaFoldDB" id="A0A5N6GNU4"/>
<reference evidence="2" key="1">
    <citation type="submission" date="2019-04" db="EMBL/GenBank/DDBJ databases">
        <title>Friends and foes A comparative genomics study of 23 Aspergillus species from section Flavi.</title>
        <authorList>
            <consortium name="DOE Joint Genome Institute"/>
            <person name="Kjaerbolling I."/>
            <person name="Vesth T."/>
            <person name="Frisvad J.C."/>
            <person name="Nybo J.L."/>
            <person name="Theobald S."/>
            <person name="Kildgaard S."/>
            <person name="Isbrandt T."/>
            <person name="Kuo A."/>
            <person name="Sato A."/>
            <person name="Lyhne E.K."/>
            <person name="Kogle M.E."/>
            <person name="Wiebenga A."/>
            <person name="Kun R.S."/>
            <person name="Lubbers R.J."/>
            <person name="Makela M.R."/>
            <person name="Barry K."/>
            <person name="Chovatia M."/>
            <person name="Clum A."/>
            <person name="Daum C."/>
            <person name="Haridas S."/>
            <person name="He G."/>
            <person name="LaButti K."/>
            <person name="Lipzen A."/>
            <person name="Mondo S."/>
            <person name="Riley R."/>
            <person name="Salamov A."/>
            <person name="Simmons B.A."/>
            <person name="Magnuson J.K."/>
            <person name="Henrissat B."/>
            <person name="Mortensen U.H."/>
            <person name="Larsen T.O."/>
            <person name="Devries R.P."/>
            <person name="Grigoriev I.V."/>
            <person name="Machida M."/>
            <person name="Baker S.E."/>
            <person name="Andersen M.R."/>
        </authorList>
    </citation>
    <scope>NUCLEOTIDE SEQUENCE [LARGE SCALE GENOMIC DNA]</scope>
    <source>
        <strain evidence="2">CBS 121.62</strain>
    </source>
</reference>
<name>A0A5N6GNU4_ASPFL</name>
<keyword evidence="1" id="KW-0472">Membrane</keyword>
<sequence>MADFSSHYQHCGECGSSVPVIIKYLDSQLSKSAERLYYCRLFQIQKTHIMRSRQMILARVLPPEIPCTEYLYKFIHVLIYFVPSFLRIFSYFCTSCFYCFPPILPFCWYLFYPLILITDTDASIVQ</sequence>
<dbReference type="Proteomes" id="UP000325434">
    <property type="component" value="Unassembled WGS sequence"/>
</dbReference>
<organism evidence="2">
    <name type="scientific">Aspergillus flavus</name>
    <dbReference type="NCBI Taxonomy" id="5059"/>
    <lineage>
        <taxon>Eukaryota</taxon>
        <taxon>Fungi</taxon>
        <taxon>Dikarya</taxon>
        <taxon>Ascomycota</taxon>
        <taxon>Pezizomycotina</taxon>
        <taxon>Eurotiomycetes</taxon>
        <taxon>Eurotiomycetidae</taxon>
        <taxon>Eurotiales</taxon>
        <taxon>Aspergillaceae</taxon>
        <taxon>Aspergillus</taxon>
        <taxon>Aspergillus subgen. Circumdati</taxon>
    </lineage>
</organism>
<gene>
    <name evidence="2" type="ORF">BDV35DRAFT_361242</name>
</gene>
<evidence type="ECO:0000256" key="1">
    <source>
        <dbReference type="SAM" id="Phobius"/>
    </source>
</evidence>
<accession>A0A5N6GNU4</accession>
<feature type="transmembrane region" description="Helical" evidence="1">
    <location>
        <begin position="96"/>
        <end position="117"/>
    </location>
</feature>
<dbReference type="EMBL" id="ML734633">
    <property type="protein sequence ID" value="KAB8244042.1"/>
    <property type="molecule type" value="Genomic_DNA"/>
</dbReference>
<proteinExistence type="predicted"/>
<protein>
    <submittedName>
        <fullName evidence="2">Uncharacterized protein</fullName>
    </submittedName>
</protein>
<evidence type="ECO:0000313" key="2">
    <source>
        <dbReference type="EMBL" id="KAB8244042.1"/>
    </source>
</evidence>
<feature type="transmembrane region" description="Helical" evidence="1">
    <location>
        <begin position="70"/>
        <end position="89"/>
    </location>
</feature>
<keyword evidence="1" id="KW-1133">Transmembrane helix</keyword>
<keyword evidence="1" id="KW-0812">Transmembrane</keyword>